<keyword evidence="4 10" id="KW-0863">Zinc-finger</keyword>
<dbReference type="GO" id="GO:0008276">
    <property type="term" value="F:protein methyltransferase activity"/>
    <property type="evidence" value="ECO:0007669"/>
    <property type="project" value="UniProtKB-ARBA"/>
</dbReference>
<dbReference type="FunFam" id="3.30.160.60:FF:001636">
    <property type="entry name" value="CLUMA_CG004886, isoform A"/>
    <property type="match status" value="1"/>
</dbReference>
<dbReference type="InterPro" id="IPR050331">
    <property type="entry name" value="Zinc_finger"/>
</dbReference>
<dbReference type="InterPro" id="IPR046341">
    <property type="entry name" value="SET_dom_sf"/>
</dbReference>
<evidence type="ECO:0000256" key="3">
    <source>
        <dbReference type="ARBA" id="ARBA00022737"/>
    </source>
</evidence>
<dbReference type="PANTHER" id="PTHR16515:SF49">
    <property type="entry name" value="GASTRULA ZINC FINGER PROTEIN XLCGF49.1-LIKE-RELATED"/>
    <property type="match status" value="1"/>
</dbReference>
<sequence length="1286" mass="143119">FHSETLPLKPQGAATKGGRTKSGSRGKQQLQEPPQDNQQLLDQQQQQQQQQQLQSSSISFASAKSIGGAGKKTKRVQFNKNVNIIHKLEDGSRSKMVSFGEKALADEPAPHQHDEDSTPVPDDEDGGEEDEDDDDDDDEGEEMEEDAEDPEEDEEEGEDGEEGEEDEEEEEEEEEEGEEKEALAGSGAEGPAEERKVEPAFLGDGSKEEQEQSSVSNHDAYLMDDLVKKTLRKTLPPPTTPASAAPNRQQQSNEVQQDSISSTMGSVSEDSLNTETEVLDYRIAEKIKTELEEKQKMERRAHTGGEELPTTSNFFDQCDQFEPPEEKPPVPAAPKKGLDRSRAAGATDRPAYGGVRKRGRRAATAHDSANVDLHIEYEEQEYRPLPGAARGTSTTDGGPSGEKAAFLGPAGRQLGLSPHGTAPAGRRPKGTGTAKNKVCTGCSIKHGADQCPLSTPLRAISNKIELTQWLEQNEDLIKKHKLFLKPPGTGDELDDEMDDQYDEDEDDDEDDVEDEEDDGGESSRGNGKVDLTPSFSEVSVPPEFELRPCPQSSANGTISSTTQSADALQLQKLGQLGDSQPPVSLPQQQQQGHGHDLQHDQDSLLDSKSSLPPASTLAGFAGTLGADRETAPKSRPAGGHGLSIYTTTFIAKYTKLGPLTGQIVRETEIQDDCTMRHIFETFDGAKSTYTSTENKNFSNWLRYIRPARNREQKNCVLQMHDGSIYFVTCRDLEPGAELLYWSNDSNSAWGKKKMEKTNCGGCNLKFDHPFYYRTHCSVFHDPGFSLTIRKYHCKVCGAAVLGKENIMKHAEKLHDGKGAYQCQFCQKFFLRLNYLEMHRTYGCSANPQRTRPLCDFCGRKFCQPQKLKVHIKRMHSDMADVLRDFQCKLCSKLLGSRAALQRHSKEVHSRNSAVVSCPRCQKLFQNRSNLKIHMLTHSGVRPFKCAENECTAAFTTKQCLQFHYKKVHGYTQEQMPKIERSVAYTFDAYSGGLNDGIIDEVQRRQRHKSTASEEGGYGGEKVERKKRSRQLAHFDETSSLQHQQQQQQSELGLGHEPVDQAKVTPQHLQQQLSPQQPQLDYPSTPPAVQRLSTTHPSTGQLVLPTADLLQKDAELHQQKLLRQQQQQQQLAAVHQADEQQDEQGVEQSNALHQHELHQADPHLDDPVLGKAEQEQESSLHHHHHHQQLTRLPSPFSNNLLKTKNILESFNDLCRNESNLSLLSTKISSILNNNLKDIAKVAAIGTPTGSNGGSVEDIRKSMLEQQGLDGESRADRLEDLQQQQQQQ</sequence>
<evidence type="ECO:0000259" key="12">
    <source>
        <dbReference type="PROSITE" id="PS50157"/>
    </source>
</evidence>
<keyword evidence="8" id="KW-0804">Transcription</keyword>
<keyword evidence="3" id="KW-0677">Repeat</keyword>
<feature type="compositionally biased region" description="Low complexity" evidence="11">
    <location>
        <begin position="604"/>
        <end position="613"/>
    </location>
</feature>
<dbReference type="FunFam" id="3.30.160.60:FF:001536">
    <property type="entry name" value="CLUMA_CG004886, isoform A"/>
    <property type="match status" value="1"/>
</dbReference>
<feature type="compositionally biased region" description="Low complexity" evidence="11">
    <location>
        <begin position="1038"/>
        <end position="1051"/>
    </location>
</feature>
<dbReference type="Gene3D" id="3.30.160.60">
    <property type="entry name" value="Classic Zinc Finger"/>
    <property type="match status" value="4"/>
</dbReference>
<evidence type="ECO:0000256" key="11">
    <source>
        <dbReference type="SAM" id="MobiDB-lite"/>
    </source>
</evidence>
<feature type="domain" description="C2H2-type" evidence="12">
    <location>
        <begin position="852"/>
        <end position="880"/>
    </location>
</feature>
<evidence type="ECO:0000256" key="9">
    <source>
        <dbReference type="ARBA" id="ARBA00023242"/>
    </source>
</evidence>
<feature type="domain" description="C2H2-type" evidence="12">
    <location>
        <begin position="943"/>
        <end position="973"/>
    </location>
</feature>
<feature type="domain" description="C2H2-type" evidence="12">
    <location>
        <begin position="915"/>
        <end position="942"/>
    </location>
</feature>
<feature type="compositionally biased region" description="Acidic residues" evidence="11">
    <location>
        <begin position="491"/>
        <end position="520"/>
    </location>
</feature>
<dbReference type="GO" id="GO:0008170">
    <property type="term" value="F:N-methyltransferase activity"/>
    <property type="evidence" value="ECO:0007669"/>
    <property type="project" value="UniProtKB-ARBA"/>
</dbReference>
<dbReference type="PROSITE" id="PS50280">
    <property type="entry name" value="SET"/>
    <property type="match status" value="1"/>
</dbReference>
<dbReference type="GO" id="GO:0008757">
    <property type="term" value="F:S-adenosylmethionine-dependent methyltransferase activity"/>
    <property type="evidence" value="ECO:0007669"/>
    <property type="project" value="UniProtKB-ARBA"/>
</dbReference>
<keyword evidence="15" id="KW-1185">Reference proteome</keyword>
<feature type="compositionally biased region" description="Basic and acidic residues" evidence="11">
    <location>
        <begin position="103"/>
        <end position="116"/>
    </location>
</feature>
<feature type="compositionally biased region" description="Low complexity" evidence="11">
    <location>
        <begin position="25"/>
        <end position="66"/>
    </location>
</feature>
<dbReference type="SUPFAM" id="SSF82199">
    <property type="entry name" value="SET domain"/>
    <property type="match status" value="1"/>
</dbReference>
<dbReference type="SMART" id="SM00355">
    <property type="entry name" value="ZnF_C2H2"/>
    <property type="match status" value="7"/>
</dbReference>
<feature type="domain" description="C2H2-type" evidence="12">
    <location>
        <begin position="885"/>
        <end position="913"/>
    </location>
</feature>
<feature type="compositionally biased region" description="Basic and acidic residues" evidence="11">
    <location>
        <begin position="373"/>
        <end position="382"/>
    </location>
</feature>
<comment type="subcellular location">
    <subcellularLocation>
        <location evidence="1">Nucleus</location>
    </subcellularLocation>
</comment>
<reference evidence="14" key="2">
    <citation type="submission" date="2020-05" db="UniProtKB">
        <authorList>
            <consortium name="EnsemblMetazoa"/>
        </authorList>
    </citation>
    <scope>IDENTIFICATION</scope>
    <source>
        <strain evidence="14">CM1001059</strain>
    </source>
</reference>
<feature type="domain" description="SET" evidence="13">
    <location>
        <begin position="626"/>
        <end position="743"/>
    </location>
</feature>
<dbReference type="InterPro" id="IPR036236">
    <property type="entry name" value="Znf_C2H2_sf"/>
</dbReference>
<feature type="region of interest" description="Disordered" evidence="11">
    <location>
        <begin position="1001"/>
        <end position="1051"/>
    </location>
</feature>
<dbReference type="GO" id="GO:0003677">
    <property type="term" value="F:DNA binding"/>
    <property type="evidence" value="ECO:0007669"/>
    <property type="project" value="UniProtKB-KW"/>
</dbReference>
<dbReference type="EnsemblMetazoa" id="AMEC022527-RA">
    <property type="protein sequence ID" value="AMEC022527-PA"/>
    <property type="gene ID" value="AMEC022527"/>
</dbReference>
<dbReference type="GO" id="GO:0010468">
    <property type="term" value="P:regulation of gene expression"/>
    <property type="evidence" value="ECO:0007669"/>
    <property type="project" value="TreeGrafter"/>
</dbReference>
<name>A0A182ULG1_9DIPT</name>
<dbReference type="PROSITE" id="PS00028">
    <property type="entry name" value="ZINC_FINGER_C2H2_1"/>
    <property type="match status" value="5"/>
</dbReference>
<dbReference type="STRING" id="34690.A0A182ULG1"/>
<accession>A0A182ULG1</accession>
<evidence type="ECO:0000256" key="1">
    <source>
        <dbReference type="ARBA" id="ARBA00004123"/>
    </source>
</evidence>
<keyword evidence="2" id="KW-0479">Metal-binding</keyword>
<feature type="compositionally biased region" description="Basic and acidic residues" evidence="11">
    <location>
        <begin position="593"/>
        <end position="602"/>
    </location>
</feature>
<keyword evidence="5" id="KW-0862">Zinc</keyword>
<feature type="domain" description="C2H2-type" evidence="12">
    <location>
        <begin position="791"/>
        <end position="819"/>
    </location>
</feature>
<feature type="region of interest" description="Disordered" evidence="11">
    <location>
        <begin position="483"/>
        <end position="562"/>
    </location>
</feature>
<feature type="region of interest" description="Disordered" evidence="11">
    <location>
        <begin position="576"/>
        <end position="620"/>
    </location>
</feature>
<keyword evidence="9" id="KW-0539">Nucleus</keyword>
<feature type="compositionally biased region" description="Polar residues" evidence="11">
    <location>
        <begin position="550"/>
        <end position="562"/>
    </location>
</feature>
<feature type="region of interest" description="Disordered" evidence="11">
    <location>
        <begin position="1063"/>
        <end position="1099"/>
    </location>
</feature>
<evidence type="ECO:0000313" key="14">
    <source>
        <dbReference type="EnsemblMetazoa" id="AMEC022527-PA"/>
    </source>
</evidence>
<dbReference type="PANTHER" id="PTHR16515">
    <property type="entry name" value="PR DOMAIN ZINC FINGER PROTEIN"/>
    <property type="match status" value="1"/>
</dbReference>
<evidence type="ECO:0000256" key="2">
    <source>
        <dbReference type="ARBA" id="ARBA00022723"/>
    </source>
</evidence>
<dbReference type="Gene3D" id="2.170.270.10">
    <property type="entry name" value="SET domain"/>
    <property type="match status" value="1"/>
</dbReference>
<keyword evidence="7" id="KW-0238">DNA-binding</keyword>
<evidence type="ECO:0000256" key="6">
    <source>
        <dbReference type="ARBA" id="ARBA00023015"/>
    </source>
</evidence>
<reference evidence="15" key="1">
    <citation type="submission" date="2014-01" db="EMBL/GenBank/DDBJ databases">
        <title>The Genome Sequence of Anopheles melas CM1001059_A (V2).</title>
        <authorList>
            <consortium name="The Broad Institute Genomics Platform"/>
            <person name="Neafsey D.E."/>
            <person name="Besansky N."/>
            <person name="Howell P."/>
            <person name="Walton C."/>
            <person name="Young S.K."/>
            <person name="Zeng Q."/>
            <person name="Gargeya S."/>
            <person name="Fitzgerald M."/>
            <person name="Haas B."/>
            <person name="Abouelleil A."/>
            <person name="Allen A.W."/>
            <person name="Alvarado L."/>
            <person name="Arachchi H.M."/>
            <person name="Berlin A.M."/>
            <person name="Chapman S.B."/>
            <person name="Gainer-Dewar J."/>
            <person name="Goldberg J."/>
            <person name="Griggs A."/>
            <person name="Gujja S."/>
            <person name="Hansen M."/>
            <person name="Howarth C."/>
            <person name="Imamovic A."/>
            <person name="Ireland A."/>
            <person name="Larimer J."/>
            <person name="McCowan C."/>
            <person name="Murphy C."/>
            <person name="Pearson M."/>
            <person name="Poon T.W."/>
            <person name="Priest M."/>
            <person name="Roberts A."/>
            <person name="Saif S."/>
            <person name="Shea T."/>
            <person name="Sisk P."/>
            <person name="Sykes S."/>
            <person name="Wortman J."/>
            <person name="Nusbaum C."/>
            <person name="Birren B."/>
        </authorList>
    </citation>
    <scope>NUCLEOTIDE SEQUENCE [LARGE SCALE GENOMIC DNA]</scope>
    <source>
        <strain evidence="15">CM1001059</strain>
    </source>
</reference>
<feature type="compositionally biased region" description="Basic and acidic residues" evidence="11">
    <location>
        <begin position="1269"/>
        <end position="1278"/>
    </location>
</feature>
<evidence type="ECO:0000259" key="13">
    <source>
        <dbReference type="PROSITE" id="PS50280"/>
    </source>
</evidence>
<dbReference type="GO" id="GO:0008270">
    <property type="term" value="F:zinc ion binding"/>
    <property type="evidence" value="ECO:0007669"/>
    <property type="project" value="UniProtKB-KW"/>
</dbReference>
<evidence type="ECO:0000313" key="15">
    <source>
        <dbReference type="Proteomes" id="UP000075902"/>
    </source>
</evidence>
<organism evidence="14 15">
    <name type="scientific">Anopheles melas</name>
    <dbReference type="NCBI Taxonomy" id="34690"/>
    <lineage>
        <taxon>Eukaryota</taxon>
        <taxon>Metazoa</taxon>
        <taxon>Ecdysozoa</taxon>
        <taxon>Arthropoda</taxon>
        <taxon>Hexapoda</taxon>
        <taxon>Insecta</taxon>
        <taxon>Pterygota</taxon>
        <taxon>Neoptera</taxon>
        <taxon>Endopterygota</taxon>
        <taxon>Diptera</taxon>
        <taxon>Nematocera</taxon>
        <taxon>Culicoidea</taxon>
        <taxon>Culicidae</taxon>
        <taxon>Anophelinae</taxon>
        <taxon>Anopheles</taxon>
    </lineage>
</organism>
<feature type="region of interest" description="Disordered" evidence="11">
    <location>
        <begin position="1266"/>
        <end position="1286"/>
    </location>
</feature>
<protein>
    <submittedName>
        <fullName evidence="14">Uncharacterized protein</fullName>
    </submittedName>
</protein>
<dbReference type="Pfam" id="PF00096">
    <property type="entry name" value="zf-C2H2"/>
    <property type="match status" value="1"/>
</dbReference>
<feature type="compositionally biased region" description="Polar residues" evidence="11">
    <location>
        <begin position="1090"/>
        <end position="1099"/>
    </location>
</feature>
<feature type="region of interest" description="Disordered" evidence="11">
    <location>
        <begin position="291"/>
        <end position="436"/>
    </location>
</feature>
<feature type="domain" description="C2H2-type" evidence="12">
    <location>
        <begin position="820"/>
        <end position="847"/>
    </location>
</feature>
<feature type="region of interest" description="Disordered" evidence="11">
    <location>
        <begin position="1171"/>
        <end position="1195"/>
    </location>
</feature>
<dbReference type="PROSITE" id="PS50157">
    <property type="entry name" value="ZINC_FINGER_C2H2_2"/>
    <property type="match status" value="6"/>
</dbReference>
<keyword evidence="6" id="KW-0805">Transcription regulation</keyword>
<evidence type="ECO:0000256" key="10">
    <source>
        <dbReference type="PROSITE-ProRule" id="PRU00042"/>
    </source>
</evidence>
<dbReference type="Pfam" id="PF21549">
    <property type="entry name" value="PRDM2_PR"/>
    <property type="match status" value="1"/>
</dbReference>
<proteinExistence type="predicted"/>
<feature type="compositionally biased region" description="Low complexity" evidence="11">
    <location>
        <begin position="578"/>
        <end position="592"/>
    </location>
</feature>
<feature type="compositionally biased region" description="Polar residues" evidence="11">
    <location>
        <begin position="247"/>
        <end position="276"/>
    </location>
</feature>
<feature type="region of interest" description="Disordered" evidence="11">
    <location>
        <begin position="1"/>
        <end position="278"/>
    </location>
</feature>
<evidence type="ECO:0000256" key="5">
    <source>
        <dbReference type="ARBA" id="ARBA00022833"/>
    </source>
</evidence>
<dbReference type="InterPro" id="IPR013087">
    <property type="entry name" value="Znf_C2H2_type"/>
</dbReference>
<feature type="compositionally biased region" description="Low complexity" evidence="11">
    <location>
        <begin position="1065"/>
        <end position="1079"/>
    </location>
</feature>
<dbReference type="GO" id="GO:0005634">
    <property type="term" value="C:nucleus"/>
    <property type="evidence" value="ECO:0007669"/>
    <property type="project" value="UniProtKB-SubCell"/>
</dbReference>
<feature type="compositionally biased region" description="Acidic residues" evidence="11">
    <location>
        <begin position="121"/>
        <end position="179"/>
    </location>
</feature>
<evidence type="ECO:0000256" key="7">
    <source>
        <dbReference type="ARBA" id="ARBA00023125"/>
    </source>
</evidence>
<feature type="compositionally biased region" description="Basic and acidic residues" evidence="11">
    <location>
        <begin position="291"/>
        <end position="305"/>
    </location>
</feature>
<dbReference type="Proteomes" id="UP000075902">
    <property type="component" value="Unassembled WGS sequence"/>
</dbReference>
<dbReference type="VEuPathDB" id="VectorBase:AMEC022527"/>
<evidence type="ECO:0000256" key="4">
    <source>
        <dbReference type="ARBA" id="ARBA00022771"/>
    </source>
</evidence>
<dbReference type="SUPFAM" id="SSF57667">
    <property type="entry name" value="beta-beta-alpha zinc fingers"/>
    <property type="match status" value="3"/>
</dbReference>
<evidence type="ECO:0000256" key="8">
    <source>
        <dbReference type="ARBA" id="ARBA00023163"/>
    </source>
</evidence>
<dbReference type="InterPro" id="IPR001214">
    <property type="entry name" value="SET_dom"/>
</dbReference>